<dbReference type="HOGENOM" id="CLU_192653_0_0_2"/>
<dbReference type="KEGG" id="nph:NP_5336A"/>
<sequence length="93" mass="10442">MADQEVPGSVRIRTGDGNEWRFDAMEKAAEFYDCNRSNAVAFACDDVAQLVEAAHEVLARDDLTEQQRREMAETLSTRTTSFEVSVRVDANVQ</sequence>
<dbReference type="EMBL" id="CR936257">
    <property type="protein sequence ID" value="CAI50759.1"/>
    <property type="molecule type" value="Genomic_DNA"/>
</dbReference>
<dbReference type="STRING" id="348780.NP_5336A"/>
<dbReference type="Proteomes" id="UP000002698">
    <property type="component" value="Chromosome"/>
</dbReference>
<dbReference type="Pfam" id="PF24743">
    <property type="entry name" value="DUF7692"/>
    <property type="match status" value="1"/>
</dbReference>
<reference evidence="2 3" key="1">
    <citation type="journal article" date="2005" name="Genome Res.">
        <title>Living with two extremes: conclusions from the genome sequence of Natronomonas pharaonis.</title>
        <authorList>
            <person name="Falb M."/>
            <person name="Pfeiffer F."/>
            <person name="Palm P."/>
            <person name="Rodewald K."/>
            <person name="Hickmann V."/>
            <person name="Tittor J."/>
            <person name="Oesterhelt D."/>
        </authorList>
    </citation>
    <scope>NUCLEOTIDE SEQUENCE [LARGE SCALE GENOMIC DNA]</scope>
    <source>
        <strain evidence="3">ATCC 35678 / DSM 2160 / CIP 103997 / JCM 8858 / NBRC 14720 / NCIMB 2260 / Gabara</strain>
    </source>
</reference>
<dbReference type="AlphaFoldDB" id="A0A1U7EZM1"/>
<evidence type="ECO:0000313" key="3">
    <source>
        <dbReference type="Proteomes" id="UP000002698"/>
    </source>
</evidence>
<dbReference type="RefSeq" id="WP_011324368.1">
    <property type="nucleotide sequence ID" value="NC_007426.1"/>
</dbReference>
<evidence type="ECO:0000313" key="2">
    <source>
        <dbReference type="EMBL" id="CAI50759.1"/>
    </source>
</evidence>
<proteinExistence type="predicted"/>
<evidence type="ECO:0000259" key="1">
    <source>
        <dbReference type="Pfam" id="PF24743"/>
    </source>
</evidence>
<dbReference type="InterPro" id="IPR056109">
    <property type="entry name" value="DUF7692"/>
</dbReference>
<dbReference type="eggNOG" id="arCOG08180">
    <property type="taxonomic scope" value="Archaea"/>
</dbReference>
<organism evidence="2 3">
    <name type="scientific">Natronomonas pharaonis (strain ATCC 35678 / DSM 2160 / CIP 103997 / JCM 8858 / NBRC 14720 / NCIMB 2260 / Gabara)</name>
    <name type="common">Halobacterium pharaonis</name>
    <dbReference type="NCBI Taxonomy" id="348780"/>
    <lineage>
        <taxon>Archaea</taxon>
        <taxon>Methanobacteriati</taxon>
        <taxon>Methanobacteriota</taxon>
        <taxon>Stenosarchaea group</taxon>
        <taxon>Halobacteria</taxon>
        <taxon>Halobacteriales</taxon>
        <taxon>Natronomonadaceae</taxon>
        <taxon>Natronomonas</taxon>
    </lineage>
</organism>
<dbReference type="EnsemblBacteria" id="CAI50759">
    <property type="protein sequence ID" value="CAI50759"/>
    <property type="gene ID" value="NP_5336A"/>
</dbReference>
<dbReference type="GeneID" id="3702338"/>
<gene>
    <name evidence="2" type="ordered locus">NP_5336A</name>
</gene>
<keyword evidence="3" id="KW-1185">Reference proteome</keyword>
<accession>A0A1U7EZM1</accession>
<name>A0A1U7EZM1_NATPD</name>
<feature type="domain" description="DUF7692" evidence="1">
    <location>
        <begin position="10"/>
        <end position="64"/>
    </location>
</feature>
<protein>
    <recommendedName>
        <fullName evidence="1">DUF7692 domain-containing protein</fullName>
    </recommendedName>
</protein>